<name>A0ABD2RCI5_9SOLN</name>
<feature type="non-terminal residue" evidence="2">
    <location>
        <position position="1"/>
    </location>
</feature>
<comment type="caution">
    <text evidence="2">The sequence shown here is derived from an EMBL/GenBank/DDBJ whole genome shotgun (WGS) entry which is preliminary data.</text>
</comment>
<evidence type="ECO:0000313" key="2">
    <source>
        <dbReference type="EMBL" id="KAL3329522.1"/>
    </source>
</evidence>
<protein>
    <recommendedName>
        <fullName evidence="4">Cation/H+ exchanger domain-containing protein</fullName>
    </recommendedName>
</protein>
<keyword evidence="1" id="KW-1133">Transmembrane helix</keyword>
<organism evidence="2 3">
    <name type="scientific">Solanum stoloniferum</name>
    <dbReference type="NCBI Taxonomy" id="62892"/>
    <lineage>
        <taxon>Eukaryota</taxon>
        <taxon>Viridiplantae</taxon>
        <taxon>Streptophyta</taxon>
        <taxon>Embryophyta</taxon>
        <taxon>Tracheophyta</taxon>
        <taxon>Spermatophyta</taxon>
        <taxon>Magnoliopsida</taxon>
        <taxon>eudicotyledons</taxon>
        <taxon>Gunneridae</taxon>
        <taxon>Pentapetalae</taxon>
        <taxon>asterids</taxon>
        <taxon>lamiids</taxon>
        <taxon>Solanales</taxon>
        <taxon>Solanaceae</taxon>
        <taxon>Solanoideae</taxon>
        <taxon>Solaneae</taxon>
        <taxon>Solanum</taxon>
    </lineage>
</organism>
<accession>A0ABD2RCI5</accession>
<feature type="transmembrane region" description="Helical" evidence="1">
    <location>
        <begin position="21"/>
        <end position="52"/>
    </location>
</feature>
<sequence length="119" mass="12893">LAVRIISIFLGIRGSGEMGLLAVRIISIFLGIRGSGEMGLLAVRIISIFLGIRGSGEMGLLAVRIISIFLGIQLLILFIIKPGEPTHLLTNFEDPIKSTDKAMFLSSIVCCDQQQLVPR</sequence>
<gene>
    <name evidence="2" type="ORF">AABB24_033725</name>
</gene>
<keyword evidence="3" id="KW-1185">Reference proteome</keyword>
<keyword evidence="1" id="KW-0472">Membrane</keyword>
<evidence type="ECO:0000256" key="1">
    <source>
        <dbReference type="SAM" id="Phobius"/>
    </source>
</evidence>
<feature type="transmembrane region" description="Helical" evidence="1">
    <location>
        <begin position="58"/>
        <end position="80"/>
    </location>
</feature>
<evidence type="ECO:0008006" key="4">
    <source>
        <dbReference type="Google" id="ProtNLM"/>
    </source>
</evidence>
<dbReference type="Proteomes" id="UP001627284">
    <property type="component" value="Unassembled WGS sequence"/>
</dbReference>
<dbReference type="AlphaFoldDB" id="A0ABD2RCI5"/>
<evidence type="ECO:0000313" key="3">
    <source>
        <dbReference type="Proteomes" id="UP001627284"/>
    </source>
</evidence>
<proteinExistence type="predicted"/>
<dbReference type="EMBL" id="JBJKTR010000020">
    <property type="protein sequence ID" value="KAL3329522.1"/>
    <property type="molecule type" value="Genomic_DNA"/>
</dbReference>
<keyword evidence="1" id="KW-0812">Transmembrane</keyword>
<reference evidence="2 3" key="1">
    <citation type="submission" date="2024-05" db="EMBL/GenBank/DDBJ databases">
        <title>De novo assembly of an allotetraploid wild potato.</title>
        <authorList>
            <person name="Hosaka A.J."/>
        </authorList>
    </citation>
    <scope>NUCLEOTIDE SEQUENCE [LARGE SCALE GENOMIC DNA]</scope>
    <source>
        <tissue evidence="2">Young leaves</tissue>
    </source>
</reference>